<dbReference type="SMART" id="SM00443">
    <property type="entry name" value="G_patch"/>
    <property type="match status" value="1"/>
</dbReference>
<evidence type="ECO:0000313" key="7">
    <source>
        <dbReference type="Proteomes" id="UP001479436"/>
    </source>
</evidence>
<keyword evidence="3" id="KW-0539">Nucleus</keyword>
<dbReference type="PANTHER" id="PTHR15818">
    <property type="entry name" value="G PATCH AND KOW-CONTAINING"/>
    <property type="match status" value="1"/>
</dbReference>
<evidence type="ECO:0000313" key="6">
    <source>
        <dbReference type="EMBL" id="KAK9767288.1"/>
    </source>
</evidence>
<evidence type="ECO:0000256" key="4">
    <source>
        <dbReference type="SAM" id="MobiDB-lite"/>
    </source>
</evidence>
<reference evidence="6 7" key="1">
    <citation type="submission" date="2023-04" db="EMBL/GenBank/DDBJ databases">
        <title>Genome of Basidiobolus ranarum AG-B5.</title>
        <authorList>
            <person name="Stajich J.E."/>
            <person name="Carter-House D."/>
            <person name="Gryganskyi A."/>
        </authorList>
    </citation>
    <scope>NUCLEOTIDE SEQUENCE [LARGE SCALE GENOMIC DNA]</scope>
    <source>
        <strain evidence="6 7">AG-B5</strain>
    </source>
</reference>
<dbReference type="Pfam" id="PF12656">
    <property type="entry name" value="G-patch_2"/>
    <property type="match status" value="1"/>
</dbReference>
<evidence type="ECO:0000256" key="1">
    <source>
        <dbReference type="ARBA" id="ARBA00004123"/>
    </source>
</evidence>
<comment type="caution">
    <text evidence="6">The sequence shown here is derived from an EMBL/GenBank/DDBJ whole genome shotgun (WGS) entry which is preliminary data.</text>
</comment>
<comment type="similarity">
    <text evidence="2">Belongs to the SPP2 family.</text>
</comment>
<dbReference type="InterPro" id="IPR045166">
    <property type="entry name" value="Spp2-like"/>
</dbReference>
<dbReference type="PROSITE" id="PS50174">
    <property type="entry name" value="G_PATCH"/>
    <property type="match status" value="1"/>
</dbReference>
<feature type="region of interest" description="Disordered" evidence="4">
    <location>
        <begin position="280"/>
        <end position="302"/>
    </location>
</feature>
<organism evidence="6 7">
    <name type="scientific">Basidiobolus ranarum</name>
    <dbReference type="NCBI Taxonomy" id="34480"/>
    <lineage>
        <taxon>Eukaryota</taxon>
        <taxon>Fungi</taxon>
        <taxon>Fungi incertae sedis</taxon>
        <taxon>Zoopagomycota</taxon>
        <taxon>Entomophthoromycotina</taxon>
        <taxon>Basidiobolomycetes</taxon>
        <taxon>Basidiobolales</taxon>
        <taxon>Basidiobolaceae</taxon>
        <taxon>Basidiobolus</taxon>
    </lineage>
</organism>
<proteinExistence type="inferred from homology"/>
<comment type="subcellular location">
    <subcellularLocation>
        <location evidence="1">Nucleus</location>
    </subcellularLocation>
</comment>
<keyword evidence="7" id="KW-1185">Reference proteome</keyword>
<protein>
    <submittedName>
        <fullName evidence="6">DNA primase large subunit Spp2</fullName>
    </submittedName>
</protein>
<feature type="region of interest" description="Disordered" evidence="4">
    <location>
        <begin position="1"/>
        <end position="60"/>
    </location>
</feature>
<evidence type="ECO:0000259" key="5">
    <source>
        <dbReference type="PROSITE" id="PS50174"/>
    </source>
</evidence>
<dbReference type="PANTHER" id="PTHR15818:SF2">
    <property type="entry name" value="G-PATCH DOMAIN AND KOW MOTIFS-CONTAINING PROTEIN"/>
    <property type="match status" value="1"/>
</dbReference>
<name>A0ABR2X0J9_9FUNG</name>
<gene>
    <name evidence="6" type="primary">spp2</name>
    <name evidence="6" type="ORF">K7432_003019</name>
</gene>
<accession>A0ABR2X0J9</accession>
<sequence>MFKLQLKGKGRQEESTSNSEPKKFGFSFSKTKPKPKPKLSQTLAKGAFGEETDKRKRDENEIEYVTGLEENEITSLNPKKNGPLVIPSLKNTDLRQTKKKAHYIPEKEQETSKSVEPTILNNKPLTYGLQIQTKTAVKEIKTETNESIGESSTLTNTSVTSTTIEETVTVNANPEESLTSQAIKELTRGATSDDDDTNSSQRKVLPAVGANEMLNEGELYKQDVESRPRECTLEEYEEVPVEEFGAALLRGMGWKDGQIIGKSGKNGLLKPVDFAARPNLLGLGARPKPPGLDEKKPRRRVN</sequence>
<dbReference type="Proteomes" id="UP001479436">
    <property type="component" value="Unassembled WGS sequence"/>
</dbReference>
<dbReference type="EMBL" id="JASJQH010000087">
    <property type="protein sequence ID" value="KAK9767288.1"/>
    <property type="molecule type" value="Genomic_DNA"/>
</dbReference>
<dbReference type="InterPro" id="IPR000467">
    <property type="entry name" value="G_patch_dom"/>
</dbReference>
<dbReference type="InterPro" id="IPR026822">
    <property type="entry name" value="Spp2/MOS2_G-patch"/>
</dbReference>
<evidence type="ECO:0000256" key="2">
    <source>
        <dbReference type="ARBA" id="ARBA00008576"/>
    </source>
</evidence>
<evidence type="ECO:0000256" key="3">
    <source>
        <dbReference type="ARBA" id="ARBA00023242"/>
    </source>
</evidence>
<feature type="domain" description="G-patch" evidence="5">
    <location>
        <begin position="241"/>
        <end position="288"/>
    </location>
</feature>